<dbReference type="eggNOG" id="COG5652">
    <property type="taxonomic scope" value="Bacteria"/>
</dbReference>
<dbReference type="EMBL" id="CP001707">
    <property type="protein sequence ID" value="ACV26456.1"/>
    <property type="molecule type" value="Genomic_DNA"/>
</dbReference>
<dbReference type="InParanoid" id="C7RB14"/>
<keyword evidence="1" id="KW-0812">Transmembrane</keyword>
<proteinExistence type="predicted"/>
<sequence length="124" mass="14153">MVQFLNSRLFKILFVIACLAIFTMSLMPGKQLPKGLPWDKALHFIGYAGLAFLARMGSKKHPSWQIVIGCILFSLLIEILQQFIPKRGFEWWDMMANSVGVFFGVFIAIPIKAFLKKRKIMATD</sequence>
<evidence type="ECO:0000259" key="2">
    <source>
        <dbReference type="Pfam" id="PF04892"/>
    </source>
</evidence>
<feature type="transmembrane region" description="Helical" evidence="1">
    <location>
        <begin position="41"/>
        <end position="57"/>
    </location>
</feature>
<dbReference type="HOGENOM" id="CLU_096028_3_2_6"/>
<feature type="transmembrane region" description="Helical" evidence="1">
    <location>
        <begin position="12"/>
        <end position="29"/>
    </location>
</feature>
<dbReference type="KEGG" id="kko:Kkor_1037"/>
<feature type="transmembrane region" description="Helical" evidence="1">
    <location>
        <begin position="64"/>
        <end position="84"/>
    </location>
</feature>
<reference evidence="3 4" key="1">
    <citation type="journal article" date="2009" name="Stand. Genomic Sci.">
        <title>Complete genome sequence of Kangiella koreensis type strain (SW-125).</title>
        <authorList>
            <person name="Han C."/>
            <person name="Sikorski J."/>
            <person name="Lapidus A."/>
            <person name="Nolan M."/>
            <person name="Glavina Del Rio T."/>
            <person name="Tice H."/>
            <person name="Cheng J.F."/>
            <person name="Lucas S."/>
            <person name="Chen F."/>
            <person name="Copeland A."/>
            <person name="Ivanova N."/>
            <person name="Mavromatis K."/>
            <person name="Ovchinnikova G."/>
            <person name="Pati A."/>
            <person name="Bruce D."/>
            <person name="Goodwin L."/>
            <person name="Pitluck S."/>
            <person name="Chen A."/>
            <person name="Palaniappan K."/>
            <person name="Land M."/>
            <person name="Hauser L."/>
            <person name="Chang Y.J."/>
            <person name="Jeffries C.D."/>
            <person name="Chain P."/>
            <person name="Saunders E."/>
            <person name="Brettin T."/>
            <person name="Goker M."/>
            <person name="Tindall B.J."/>
            <person name="Bristow J."/>
            <person name="Eisen J.A."/>
            <person name="Markowitz V."/>
            <person name="Hugenholtz P."/>
            <person name="Kyrpides N.C."/>
            <person name="Klenk H.P."/>
            <person name="Detter J.C."/>
        </authorList>
    </citation>
    <scope>NUCLEOTIDE SEQUENCE [LARGE SCALE GENOMIC DNA]</scope>
    <source>
        <strain evidence="4">DSM 16069 / KCTC 12182 / SW-125</strain>
    </source>
</reference>
<evidence type="ECO:0000313" key="4">
    <source>
        <dbReference type="Proteomes" id="UP000001231"/>
    </source>
</evidence>
<dbReference type="PANTHER" id="PTHR28008">
    <property type="entry name" value="DOMAIN PROTEIN, PUTATIVE (AFU_ORTHOLOGUE AFUA_3G10980)-RELATED"/>
    <property type="match status" value="1"/>
</dbReference>
<dbReference type="NCBIfam" id="NF037970">
    <property type="entry name" value="vanZ_1"/>
    <property type="match status" value="1"/>
</dbReference>
<dbReference type="Pfam" id="PF04892">
    <property type="entry name" value="VanZ"/>
    <property type="match status" value="1"/>
</dbReference>
<dbReference type="InterPro" id="IPR006976">
    <property type="entry name" value="VanZ-like"/>
</dbReference>
<feature type="domain" description="VanZ-like" evidence="2">
    <location>
        <begin position="32"/>
        <end position="109"/>
    </location>
</feature>
<keyword evidence="4" id="KW-1185">Reference proteome</keyword>
<protein>
    <submittedName>
        <fullName evidence="3">VanZ family protein</fullName>
    </submittedName>
</protein>
<organism evidence="3 4">
    <name type="scientific">Kangiella koreensis (strain DSM 16069 / JCM 12317 / KCTC 12182 / SW-125)</name>
    <dbReference type="NCBI Taxonomy" id="523791"/>
    <lineage>
        <taxon>Bacteria</taxon>
        <taxon>Pseudomonadati</taxon>
        <taxon>Pseudomonadota</taxon>
        <taxon>Gammaproteobacteria</taxon>
        <taxon>Kangiellales</taxon>
        <taxon>Kangiellaceae</taxon>
        <taxon>Kangiella</taxon>
    </lineage>
</organism>
<keyword evidence="1" id="KW-0472">Membrane</keyword>
<evidence type="ECO:0000313" key="3">
    <source>
        <dbReference type="EMBL" id="ACV26456.1"/>
    </source>
</evidence>
<dbReference type="STRING" id="523791.Kkor_1037"/>
<dbReference type="OrthoDB" id="5739642at2"/>
<dbReference type="PANTHER" id="PTHR28008:SF1">
    <property type="entry name" value="DOMAIN PROTEIN, PUTATIVE (AFU_ORTHOLOGUE AFUA_3G10980)-RELATED"/>
    <property type="match status" value="1"/>
</dbReference>
<dbReference type="RefSeq" id="WP_012800970.1">
    <property type="nucleotide sequence ID" value="NC_013166.1"/>
</dbReference>
<keyword evidence="1" id="KW-1133">Transmembrane helix</keyword>
<name>C7RB14_KANKD</name>
<accession>C7RB14</accession>
<gene>
    <name evidence="3" type="ordered locus">Kkor_1037</name>
</gene>
<feature type="transmembrane region" description="Helical" evidence="1">
    <location>
        <begin position="96"/>
        <end position="115"/>
    </location>
</feature>
<dbReference type="Proteomes" id="UP000001231">
    <property type="component" value="Chromosome"/>
</dbReference>
<evidence type="ECO:0000256" key="1">
    <source>
        <dbReference type="SAM" id="Phobius"/>
    </source>
</evidence>
<dbReference type="AlphaFoldDB" id="C7RB14"/>